<comment type="similarity">
    <text evidence="1 5">Belongs to the EXO70 family.</text>
</comment>
<sequence>MEENSDKLEKAIKSLDLFKDLLSKSDSQTRQMSQILDNFSQRLSQLETTIQPVYRETGNLQTIQLNIVSTLERLDYVIKFYTVANEVETVITTGPNHSLDTYLKNLDRLKEAIDYFELNNPESPELMNVSALYEKGGNCIEREFRQLLSRHSVAVPPILIYDLVHEEDNQDSGEADKTILEQLPEKAKDELRQLAEWLCINRNDDFITVYANLRSEVLLKSLQGLRDHQKSCSGGTQVSGQTLGHSSPAMGRKTLTAQMKESSAVRRTPKSIQQALMKKLQDVIPGDVLGNKSNQMIIEGKDELSISEREIVGYLTCVTALYKLMQSELKLMNGIIRLEHQRPIFSRLVYPSLESVVGEGELLANRVKKCIARQDFSSALCLFPILRHQASMRHNFDLLFDGCNLEVQSKFQGLVVALQTTISRSLEEFLEYIKSDVHTKVPKDGTVHELTSNVMIFVVQLLQYLDILSRVITVIDIQSLENSSDKNRLAFAQYITRVLSALGLTLQNKSEVYSDSHLKAIFKLNNVHYILKTLRKSSLLNIVHMYNREIESVYEEQMLDSKRIYSQSWSRVLHYVLEMDKPFSQQRTLPEMNNMANMKLKDKDRQNIKDKFAGFNKEIEEIHRIQMSFAIPDLELRESLKQENKDYIIPKYKLFFEKYVNMNFTKNIDKYIKYTPERVALIIDSFFDSAA</sequence>
<dbReference type="InterPro" id="IPR046364">
    <property type="entry name" value="Exo70_C"/>
</dbReference>
<name>A0A7R9Q3V8_9ACAR</name>
<protein>
    <recommendedName>
        <fullName evidence="4 5">Exocyst complex component 7</fullName>
    </recommendedName>
    <alternativeName>
        <fullName evidence="5">Exocyst complex component Exo70</fullName>
    </alternativeName>
</protein>
<proteinExistence type="inferred from homology"/>
<dbReference type="GO" id="GO:0000145">
    <property type="term" value="C:exocyst"/>
    <property type="evidence" value="ECO:0007669"/>
    <property type="project" value="InterPro"/>
</dbReference>
<dbReference type="AlphaFoldDB" id="A0A7R9Q3V8"/>
<evidence type="ECO:0000256" key="1">
    <source>
        <dbReference type="ARBA" id="ARBA00006756"/>
    </source>
</evidence>
<dbReference type="GO" id="GO:0015031">
    <property type="term" value="P:protein transport"/>
    <property type="evidence" value="ECO:0007669"/>
    <property type="project" value="UniProtKB-KW"/>
</dbReference>
<dbReference type="Gene3D" id="1.20.1280.170">
    <property type="entry name" value="Exocyst complex component Exo70"/>
    <property type="match status" value="2"/>
</dbReference>
<evidence type="ECO:0000259" key="6">
    <source>
        <dbReference type="Pfam" id="PF03081"/>
    </source>
</evidence>
<keyword evidence="5" id="KW-0653">Protein transport</keyword>
<organism evidence="7">
    <name type="scientific">Medioppia subpectinata</name>
    <dbReference type="NCBI Taxonomy" id="1979941"/>
    <lineage>
        <taxon>Eukaryota</taxon>
        <taxon>Metazoa</taxon>
        <taxon>Ecdysozoa</taxon>
        <taxon>Arthropoda</taxon>
        <taxon>Chelicerata</taxon>
        <taxon>Arachnida</taxon>
        <taxon>Acari</taxon>
        <taxon>Acariformes</taxon>
        <taxon>Sarcoptiformes</taxon>
        <taxon>Oribatida</taxon>
        <taxon>Brachypylina</taxon>
        <taxon>Oppioidea</taxon>
        <taxon>Oppiidae</taxon>
        <taxon>Medioppia</taxon>
    </lineage>
</organism>
<evidence type="ECO:0000256" key="3">
    <source>
        <dbReference type="ARBA" id="ARBA00022483"/>
    </source>
</evidence>
<keyword evidence="3 5" id="KW-0268">Exocytosis</keyword>
<dbReference type="InterPro" id="IPR016159">
    <property type="entry name" value="Cullin_repeat-like_dom_sf"/>
</dbReference>
<dbReference type="PANTHER" id="PTHR12542:SF41">
    <property type="entry name" value="EXOCYST COMPLEX COMPONENT 7"/>
    <property type="match status" value="1"/>
</dbReference>
<accession>A0A7R9Q3V8</accession>
<dbReference type="EMBL" id="OC862727">
    <property type="protein sequence ID" value="CAD7630478.1"/>
    <property type="molecule type" value="Genomic_DNA"/>
</dbReference>
<evidence type="ECO:0000313" key="7">
    <source>
        <dbReference type="EMBL" id="CAD7630478.1"/>
    </source>
</evidence>
<keyword evidence="2 5" id="KW-0813">Transport</keyword>
<dbReference type="EMBL" id="CAJPIZ010008152">
    <property type="protein sequence ID" value="CAG2110908.1"/>
    <property type="molecule type" value="Genomic_DNA"/>
</dbReference>
<gene>
    <name evidence="7" type="ORF">OSB1V03_LOCUS10891</name>
</gene>
<comment type="function">
    <text evidence="5">Component of the exocyst complex involved in the docking of exocytic vesicles with fusion sites on the plasma membrane.</text>
</comment>
<dbReference type="GO" id="GO:0006887">
    <property type="term" value="P:exocytosis"/>
    <property type="evidence" value="ECO:0007669"/>
    <property type="project" value="UniProtKB-KW"/>
</dbReference>
<feature type="domain" description="Exocyst complex subunit Exo70 C-terminal" evidence="6">
    <location>
        <begin position="314"/>
        <end position="684"/>
    </location>
</feature>
<evidence type="ECO:0000256" key="4">
    <source>
        <dbReference type="ARBA" id="ARBA00026169"/>
    </source>
</evidence>
<dbReference type="GO" id="GO:0005546">
    <property type="term" value="F:phosphatidylinositol-4,5-bisphosphate binding"/>
    <property type="evidence" value="ECO:0007669"/>
    <property type="project" value="InterPro"/>
</dbReference>
<dbReference type="InterPro" id="IPR004140">
    <property type="entry name" value="Exo70"/>
</dbReference>
<evidence type="ECO:0000256" key="5">
    <source>
        <dbReference type="RuleBase" id="RU365026"/>
    </source>
</evidence>
<dbReference type="Pfam" id="PF20669">
    <property type="entry name" value="Exo70_N"/>
    <property type="match status" value="1"/>
</dbReference>
<dbReference type="SUPFAM" id="SSF74788">
    <property type="entry name" value="Cullin repeat-like"/>
    <property type="match status" value="1"/>
</dbReference>
<dbReference type="Proteomes" id="UP000759131">
    <property type="component" value="Unassembled WGS sequence"/>
</dbReference>
<dbReference type="Pfam" id="PF03081">
    <property type="entry name" value="Exo70_C"/>
    <property type="match status" value="1"/>
</dbReference>
<reference evidence="7" key="1">
    <citation type="submission" date="2020-11" db="EMBL/GenBank/DDBJ databases">
        <authorList>
            <person name="Tran Van P."/>
        </authorList>
    </citation>
    <scope>NUCLEOTIDE SEQUENCE</scope>
</reference>
<evidence type="ECO:0000313" key="8">
    <source>
        <dbReference type="Proteomes" id="UP000759131"/>
    </source>
</evidence>
<dbReference type="OrthoDB" id="1922221at2759"/>
<evidence type="ECO:0000256" key="2">
    <source>
        <dbReference type="ARBA" id="ARBA00022448"/>
    </source>
</evidence>
<dbReference type="PANTHER" id="PTHR12542">
    <property type="entry name" value="EXOCYST COMPLEX PROTEIN EXO70"/>
    <property type="match status" value="1"/>
</dbReference>
<keyword evidence="8" id="KW-1185">Reference proteome</keyword>